<dbReference type="EMBL" id="KN838549">
    <property type="protein sequence ID" value="KIK07129.1"/>
    <property type="molecule type" value="Genomic_DNA"/>
</dbReference>
<dbReference type="Proteomes" id="UP000054477">
    <property type="component" value="Unassembled WGS sequence"/>
</dbReference>
<sequence length="142" mass="15884">MNWEDLCKKSFFRKAYIIKEEDIPASLYVNSDQTQVVFAPGDKMTWAETGAKQISAVGVEEKRAFTALVSVSCSGKVLPMQAIYNAKTQRACPSLKSECCADLLKEGFLLEPSGTTTYWSNQTTMRSFVDKILTPYFDGEKI</sequence>
<gene>
    <name evidence="1" type="ORF">K443DRAFT_87752</name>
</gene>
<dbReference type="STRING" id="1095629.A0A0C9XZM9"/>
<reference evidence="2" key="2">
    <citation type="submission" date="2015-01" db="EMBL/GenBank/DDBJ databases">
        <title>Evolutionary Origins and Diversification of the Mycorrhizal Mutualists.</title>
        <authorList>
            <consortium name="DOE Joint Genome Institute"/>
            <consortium name="Mycorrhizal Genomics Consortium"/>
            <person name="Kohler A."/>
            <person name="Kuo A."/>
            <person name="Nagy L.G."/>
            <person name="Floudas D."/>
            <person name="Copeland A."/>
            <person name="Barry K.W."/>
            <person name="Cichocki N."/>
            <person name="Veneault-Fourrey C."/>
            <person name="LaButti K."/>
            <person name="Lindquist E.A."/>
            <person name="Lipzen A."/>
            <person name="Lundell T."/>
            <person name="Morin E."/>
            <person name="Murat C."/>
            <person name="Riley R."/>
            <person name="Ohm R."/>
            <person name="Sun H."/>
            <person name="Tunlid A."/>
            <person name="Henrissat B."/>
            <person name="Grigoriev I.V."/>
            <person name="Hibbett D.S."/>
            <person name="Martin F."/>
        </authorList>
    </citation>
    <scope>NUCLEOTIDE SEQUENCE [LARGE SCALE GENOMIC DNA]</scope>
    <source>
        <strain evidence="2">LaAM-08-1</strain>
    </source>
</reference>
<keyword evidence="2" id="KW-1185">Reference proteome</keyword>
<dbReference type="AlphaFoldDB" id="A0A0C9XZM9"/>
<reference evidence="1 2" key="1">
    <citation type="submission" date="2014-04" db="EMBL/GenBank/DDBJ databases">
        <authorList>
            <consortium name="DOE Joint Genome Institute"/>
            <person name="Kuo A."/>
            <person name="Kohler A."/>
            <person name="Nagy L.G."/>
            <person name="Floudas D."/>
            <person name="Copeland A."/>
            <person name="Barry K.W."/>
            <person name="Cichocki N."/>
            <person name="Veneault-Fourrey C."/>
            <person name="LaButti K."/>
            <person name="Lindquist E.A."/>
            <person name="Lipzen A."/>
            <person name="Lundell T."/>
            <person name="Morin E."/>
            <person name="Murat C."/>
            <person name="Sun H."/>
            <person name="Tunlid A."/>
            <person name="Henrissat B."/>
            <person name="Grigoriev I.V."/>
            <person name="Hibbett D.S."/>
            <person name="Martin F."/>
            <person name="Nordberg H.P."/>
            <person name="Cantor M.N."/>
            <person name="Hua S.X."/>
        </authorList>
    </citation>
    <scope>NUCLEOTIDE SEQUENCE [LARGE SCALE GENOMIC DNA]</scope>
    <source>
        <strain evidence="1 2">LaAM-08-1</strain>
    </source>
</reference>
<dbReference type="HOGENOM" id="CLU_046752_2_1_1"/>
<dbReference type="OrthoDB" id="3341102at2759"/>
<evidence type="ECO:0000313" key="1">
    <source>
        <dbReference type="EMBL" id="KIK07129.1"/>
    </source>
</evidence>
<protein>
    <submittedName>
        <fullName evidence="1">Uncharacterized protein</fullName>
    </submittedName>
</protein>
<proteinExistence type="predicted"/>
<evidence type="ECO:0000313" key="2">
    <source>
        <dbReference type="Proteomes" id="UP000054477"/>
    </source>
</evidence>
<organism evidence="1 2">
    <name type="scientific">Laccaria amethystina LaAM-08-1</name>
    <dbReference type="NCBI Taxonomy" id="1095629"/>
    <lineage>
        <taxon>Eukaryota</taxon>
        <taxon>Fungi</taxon>
        <taxon>Dikarya</taxon>
        <taxon>Basidiomycota</taxon>
        <taxon>Agaricomycotina</taxon>
        <taxon>Agaricomycetes</taxon>
        <taxon>Agaricomycetidae</taxon>
        <taxon>Agaricales</taxon>
        <taxon>Agaricineae</taxon>
        <taxon>Hydnangiaceae</taxon>
        <taxon>Laccaria</taxon>
    </lineage>
</organism>
<name>A0A0C9XZM9_9AGAR</name>
<accession>A0A0C9XZM9</accession>